<sequence length="150" mass="16927">MVGKLIIGGIITAVVIQFIPYGKTYSNPPIVSEPTWDSPQTKELFNNACANCHSNQTIYPWYSKIAPISWLVAFDVEEGREHFNVSTWGVQKKNKGDESAKELKNGDMPPWFYLPTHPEAKLSEIQTQELIIGLEKTFGKEESGKIENKK</sequence>
<dbReference type="Proteomes" id="UP000263040">
    <property type="component" value="Chromosome"/>
</dbReference>
<dbReference type="AlphaFoldDB" id="A0AAD0SY38"/>
<evidence type="ECO:0000313" key="3">
    <source>
        <dbReference type="Proteomes" id="UP000263040"/>
    </source>
</evidence>
<feature type="domain" description="Haem-binding" evidence="1">
    <location>
        <begin position="10"/>
        <end position="138"/>
    </location>
</feature>
<reference evidence="2 3" key="1">
    <citation type="submission" date="2018-08" db="EMBL/GenBank/DDBJ databases">
        <title>Complete genome of the Arcobacter suis type strain LMG 26152.</title>
        <authorList>
            <person name="Miller W.G."/>
            <person name="Yee E."/>
            <person name="Bono J.L."/>
        </authorList>
    </citation>
    <scope>NUCLEOTIDE SEQUENCE [LARGE SCALE GENOMIC DNA]</scope>
    <source>
        <strain evidence="2 3">CECT 7833</strain>
    </source>
</reference>
<accession>A0AAD0SY38</accession>
<protein>
    <submittedName>
        <fullName evidence="2">Heme-binding domain-containing protein</fullName>
    </submittedName>
</protein>
<proteinExistence type="predicted"/>
<dbReference type="KEGG" id="asui:ASUIS_1079"/>
<dbReference type="Pfam" id="PF14376">
    <property type="entry name" value="Haem_bd"/>
    <property type="match status" value="1"/>
</dbReference>
<dbReference type="InterPro" id="IPR025992">
    <property type="entry name" value="Haem-bd"/>
</dbReference>
<organism evidence="2 3">
    <name type="scientific">Arcobacter suis CECT 7833</name>
    <dbReference type="NCBI Taxonomy" id="663365"/>
    <lineage>
        <taxon>Bacteria</taxon>
        <taxon>Pseudomonadati</taxon>
        <taxon>Campylobacterota</taxon>
        <taxon>Epsilonproteobacteria</taxon>
        <taxon>Campylobacterales</taxon>
        <taxon>Arcobacteraceae</taxon>
        <taxon>Arcobacter</taxon>
    </lineage>
</organism>
<keyword evidence="3" id="KW-1185">Reference proteome</keyword>
<evidence type="ECO:0000313" key="2">
    <source>
        <dbReference type="EMBL" id="AXX89567.1"/>
    </source>
</evidence>
<gene>
    <name evidence="2" type="ORF">ASUIS_1079</name>
</gene>
<dbReference type="RefSeq" id="WP_118886109.1">
    <property type="nucleotide sequence ID" value="NZ_CP032100.1"/>
</dbReference>
<dbReference type="SMART" id="SM01235">
    <property type="entry name" value="Haem_bd"/>
    <property type="match status" value="1"/>
</dbReference>
<dbReference type="EMBL" id="CP032100">
    <property type="protein sequence ID" value="AXX89567.1"/>
    <property type="molecule type" value="Genomic_DNA"/>
</dbReference>
<name>A0AAD0SY38_9BACT</name>
<evidence type="ECO:0000259" key="1">
    <source>
        <dbReference type="SMART" id="SM01235"/>
    </source>
</evidence>